<sequence length="425" mass="48600">MAKQRGMKGLGTVYQTKNNGKDVWCAAMTLTVDGKQRKIRGYGDTPVKAMERRAENLSRLVSRGLERPQTPTMDEFTARYLGHYSEAEIREHSKRKKKETFNHWILPAMGKKRVGDVTDADAVRVIEACPYPSVRVAIHKELTAIFTYAVDTKVLGHSPMALVKKPKYVPERRELVERTADAHLELVGGLLDWLERPECPYHDDYPRVLMMMLGLRSAELLGLEWSCFTNLRARKGQPATVEIRQVLERHDPKTSGLSGWYLRPGAKSDAGHRTIPLPERWRKALLGLQLDQEMHRNGHRHGEYVWERDCVWLDAKGHVLRPSKHRQLWYELLEAYINQLPHQMNNDKPVLRFSSEEERKAWRKSWNPHTSRNLCATAMAQSGVPIETAQKILGHSSNVMTAYYTVQTLGMKSEAVESLAGAFSV</sequence>
<dbReference type="InterPro" id="IPR050808">
    <property type="entry name" value="Phage_Integrase"/>
</dbReference>
<dbReference type="Proteomes" id="UP000483293">
    <property type="component" value="Unassembled WGS sequence"/>
</dbReference>
<dbReference type="PANTHER" id="PTHR30629:SF2">
    <property type="entry name" value="PROPHAGE INTEGRASE INTS-RELATED"/>
    <property type="match status" value="1"/>
</dbReference>
<feature type="domain" description="Tyr recombinase" evidence="5">
    <location>
        <begin position="164"/>
        <end position="417"/>
    </location>
</feature>
<organism evidence="6 7">
    <name type="scientific">Bifidobacterium platyrrhinorum</name>
    <dbReference type="NCBI Taxonomy" id="2661628"/>
    <lineage>
        <taxon>Bacteria</taxon>
        <taxon>Bacillati</taxon>
        <taxon>Actinomycetota</taxon>
        <taxon>Actinomycetes</taxon>
        <taxon>Bifidobacteriales</taxon>
        <taxon>Bifidobacteriaceae</taxon>
        <taxon>Bifidobacterium</taxon>
    </lineage>
</organism>
<evidence type="ECO:0000256" key="1">
    <source>
        <dbReference type="ARBA" id="ARBA00008857"/>
    </source>
</evidence>
<comment type="caution">
    <text evidence="6">The sequence shown here is derived from an EMBL/GenBank/DDBJ whole genome shotgun (WGS) entry which is preliminary data.</text>
</comment>
<keyword evidence="2" id="KW-0229">DNA integration</keyword>
<evidence type="ECO:0000313" key="7">
    <source>
        <dbReference type="Proteomes" id="UP000483293"/>
    </source>
</evidence>
<dbReference type="InterPro" id="IPR013762">
    <property type="entry name" value="Integrase-like_cat_sf"/>
</dbReference>
<evidence type="ECO:0000256" key="4">
    <source>
        <dbReference type="ARBA" id="ARBA00023172"/>
    </source>
</evidence>
<dbReference type="Pfam" id="PF00589">
    <property type="entry name" value="Phage_integrase"/>
    <property type="match status" value="1"/>
</dbReference>
<evidence type="ECO:0000256" key="2">
    <source>
        <dbReference type="ARBA" id="ARBA00022908"/>
    </source>
</evidence>
<evidence type="ECO:0000313" key="6">
    <source>
        <dbReference type="EMBL" id="NEG55593.1"/>
    </source>
</evidence>
<dbReference type="AlphaFoldDB" id="A0A6L9SUU5"/>
<name>A0A6L9SUU5_9BIFI</name>
<dbReference type="PROSITE" id="PS51898">
    <property type="entry name" value="TYR_RECOMBINASE"/>
    <property type="match status" value="1"/>
</dbReference>
<dbReference type="GO" id="GO:0006310">
    <property type="term" value="P:DNA recombination"/>
    <property type="evidence" value="ECO:0007669"/>
    <property type="project" value="UniProtKB-KW"/>
</dbReference>
<accession>A0A6L9SUU5</accession>
<keyword evidence="7" id="KW-1185">Reference proteome</keyword>
<protein>
    <submittedName>
        <fullName evidence="6">Tyrosine-type recombinase/integrase</fullName>
    </submittedName>
</protein>
<evidence type="ECO:0000256" key="3">
    <source>
        <dbReference type="ARBA" id="ARBA00023125"/>
    </source>
</evidence>
<comment type="similarity">
    <text evidence="1">Belongs to the 'phage' integrase family.</text>
</comment>
<evidence type="ECO:0000259" key="5">
    <source>
        <dbReference type="PROSITE" id="PS51898"/>
    </source>
</evidence>
<dbReference type="InterPro" id="IPR010998">
    <property type="entry name" value="Integrase_recombinase_N"/>
</dbReference>
<dbReference type="GO" id="GO:0015074">
    <property type="term" value="P:DNA integration"/>
    <property type="evidence" value="ECO:0007669"/>
    <property type="project" value="UniProtKB-KW"/>
</dbReference>
<proteinExistence type="inferred from homology"/>
<dbReference type="InterPro" id="IPR004107">
    <property type="entry name" value="Integrase_SAM-like_N"/>
</dbReference>
<reference evidence="6 7" key="1">
    <citation type="submission" date="2019-10" db="EMBL/GenBank/DDBJ databases">
        <title>Bifidobacterium from non-human primates.</title>
        <authorList>
            <person name="Modesto M."/>
        </authorList>
    </citation>
    <scope>NUCLEOTIDE SEQUENCE [LARGE SCALE GENOMIC DNA]</scope>
    <source>
        <strain evidence="6 7">SMA15</strain>
    </source>
</reference>
<dbReference type="PANTHER" id="PTHR30629">
    <property type="entry name" value="PROPHAGE INTEGRASE"/>
    <property type="match status" value="1"/>
</dbReference>
<dbReference type="InterPro" id="IPR011010">
    <property type="entry name" value="DNA_brk_join_enz"/>
</dbReference>
<dbReference type="Pfam" id="PF14659">
    <property type="entry name" value="Phage_int_SAM_3"/>
    <property type="match status" value="1"/>
</dbReference>
<gene>
    <name evidence="6" type="ORF">GFD21_07445</name>
</gene>
<keyword evidence="3" id="KW-0238">DNA-binding</keyword>
<keyword evidence="4" id="KW-0233">DNA recombination</keyword>
<dbReference type="SUPFAM" id="SSF56349">
    <property type="entry name" value="DNA breaking-rejoining enzymes"/>
    <property type="match status" value="1"/>
</dbReference>
<dbReference type="GO" id="GO:0003677">
    <property type="term" value="F:DNA binding"/>
    <property type="evidence" value="ECO:0007669"/>
    <property type="project" value="UniProtKB-KW"/>
</dbReference>
<dbReference type="Gene3D" id="1.10.443.10">
    <property type="entry name" value="Intergrase catalytic core"/>
    <property type="match status" value="1"/>
</dbReference>
<dbReference type="RefSeq" id="WP_152358722.1">
    <property type="nucleotide sequence ID" value="NZ_WHZV01000006.1"/>
</dbReference>
<dbReference type="InterPro" id="IPR002104">
    <property type="entry name" value="Integrase_catalytic"/>
</dbReference>
<dbReference type="EMBL" id="WHZV01000006">
    <property type="protein sequence ID" value="NEG55593.1"/>
    <property type="molecule type" value="Genomic_DNA"/>
</dbReference>
<dbReference type="Gene3D" id="1.10.150.130">
    <property type="match status" value="1"/>
</dbReference>